<name>A0A9P6XGS1_RHIOR</name>
<proteinExistence type="predicted"/>
<dbReference type="PANTHER" id="PTHR46621:SF1">
    <property type="entry name" value="SNRNA-ACTIVATING PROTEIN COMPLEX SUBUNIT 4"/>
    <property type="match status" value="1"/>
</dbReference>
<feature type="domain" description="HTH myb-type" evidence="7">
    <location>
        <begin position="13"/>
        <end position="68"/>
    </location>
</feature>
<dbReference type="InterPro" id="IPR001005">
    <property type="entry name" value="SANT/Myb"/>
</dbReference>
<evidence type="ECO:0000256" key="3">
    <source>
        <dbReference type="ARBA" id="ARBA00023163"/>
    </source>
</evidence>
<evidence type="ECO:0000256" key="1">
    <source>
        <dbReference type="ARBA" id="ARBA00023015"/>
    </source>
</evidence>
<feature type="domain" description="Myb-like" evidence="5">
    <location>
        <begin position="371"/>
        <end position="422"/>
    </location>
</feature>
<organism evidence="8 9">
    <name type="scientific">Rhizopus oryzae</name>
    <name type="common">Mucormycosis agent</name>
    <name type="synonym">Rhizopus arrhizus var. delemar</name>
    <dbReference type="NCBI Taxonomy" id="64495"/>
    <lineage>
        <taxon>Eukaryota</taxon>
        <taxon>Fungi</taxon>
        <taxon>Fungi incertae sedis</taxon>
        <taxon>Mucoromycota</taxon>
        <taxon>Mucoromycotina</taxon>
        <taxon>Mucoromycetes</taxon>
        <taxon>Mucorales</taxon>
        <taxon>Mucorineae</taxon>
        <taxon>Rhizopodaceae</taxon>
        <taxon>Rhizopus</taxon>
    </lineage>
</organism>
<evidence type="ECO:0000313" key="9">
    <source>
        <dbReference type="Proteomes" id="UP000716291"/>
    </source>
</evidence>
<dbReference type="InterPro" id="IPR017930">
    <property type="entry name" value="Myb_dom"/>
</dbReference>
<evidence type="ECO:0000259" key="7">
    <source>
        <dbReference type="PROSITE" id="PS51294"/>
    </source>
</evidence>
<keyword evidence="1" id="KW-0805">Transcription regulation</keyword>
<feature type="domain" description="Myb-like" evidence="5">
    <location>
        <begin position="20"/>
        <end position="64"/>
    </location>
</feature>
<dbReference type="GO" id="GO:0019185">
    <property type="term" value="C:snRNA-activating protein complex"/>
    <property type="evidence" value="ECO:0007669"/>
    <property type="project" value="TreeGrafter"/>
</dbReference>
<dbReference type="GO" id="GO:0042796">
    <property type="term" value="P:snRNA transcription by RNA polymerase III"/>
    <property type="evidence" value="ECO:0007669"/>
    <property type="project" value="TreeGrafter"/>
</dbReference>
<feature type="domain" description="SANT" evidence="6">
    <location>
        <begin position="123"/>
        <end position="171"/>
    </location>
</feature>
<gene>
    <name evidence="8" type="ORF">G6F64_002309</name>
</gene>
<evidence type="ECO:0000259" key="6">
    <source>
        <dbReference type="PROSITE" id="PS51293"/>
    </source>
</evidence>
<feature type="domain" description="HTH myb-type" evidence="7">
    <location>
        <begin position="69"/>
        <end position="113"/>
    </location>
</feature>
<dbReference type="InterPro" id="IPR017884">
    <property type="entry name" value="SANT_dom"/>
</dbReference>
<dbReference type="InterPro" id="IPR009057">
    <property type="entry name" value="Homeodomain-like_sf"/>
</dbReference>
<feature type="domain" description="Myb-like" evidence="5">
    <location>
        <begin position="168"/>
        <end position="219"/>
    </location>
</feature>
<dbReference type="AlphaFoldDB" id="A0A9P6XGS1"/>
<comment type="caution">
    <text evidence="8">The sequence shown here is derived from an EMBL/GenBank/DDBJ whole genome shotgun (WGS) entry which is preliminary data.</text>
</comment>
<feature type="domain" description="Myb-like" evidence="5">
    <location>
        <begin position="324"/>
        <end position="369"/>
    </location>
</feature>
<dbReference type="Pfam" id="PF00249">
    <property type="entry name" value="Myb_DNA-binding"/>
    <property type="match status" value="2"/>
</dbReference>
<dbReference type="SMART" id="SM00717">
    <property type="entry name" value="SANT"/>
    <property type="match status" value="9"/>
</dbReference>
<keyword evidence="3" id="KW-0804">Transcription</keyword>
<dbReference type="EMBL" id="JAANQT010000199">
    <property type="protein sequence ID" value="KAG1313363.1"/>
    <property type="molecule type" value="Genomic_DNA"/>
</dbReference>
<feature type="domain" description="HTH myb-type" evidence="7">
    <location>
        <begin position="537"/>
        <end position="598"/>
    </location>
</feature>
<evidence type="ECO:0000313" key="8">
    <source>
        <dbReference type="EMBL" id="KAG1313363.1"/>
    </source>
</evidence>
<feature type="domain" description="Myb-like" evidence="5">
    <location>
        <begin position="487"/>
        <end position="536"/>
    </location>
</feature>
<dbReference type="PROSITE" id="PS50090">
    <property type="entry name" value="MYB_LIKE"/>
    <property type="match status" value="8"/>
</dbReference>
<dbReference type="Proteomes" id="UP000716291">
    <property type="component" value="Unassembled WGS sequence"/>
</dbReference>
<protein>
    <submittedName>
        <fullName evidence="8">Uncharacterized protein</fullName>
    </submittedName>
</protein>
<keyword evidence="9" id="KW-1185">Reference proteome</keyword>
<dbReference type="GO" id="GO:0042795">
    <property type="term" value="P:snRNA transcription by RNA polymerase II"/>
    <property type="evidence" value="ECO:0007669"/>
    <property type="project" value="TreeGrafter"/>
</dbReference>
<dbReference type="PROSITE" id="PS51294">
    <property type="entry name" value="HTH_MYB"/>
    <property type="match status" value="6"/>
</dbReference>
<dbReference type="Gene3D" id="1.10.10.60">
    <property type="entry name" value="Homeodomain-like"/>
    <property type="match status" value="8"/>
</dbReference>
<dbReference type="OrthoDB" id="2143914at2759"/>
<feature type="domain" description="HTH myb-type" evidence="7">
    <location>
        <begin position="173"/>
        <end position="223"/>
    </location>
</feature>
<dbReference type="CDD" id="cd00167">
    <property type="entry name" value="SANT"/>
    <property type="match status" value="7"/>
</dbReference>
<dbReference type="PROSITE" id="PS51293">
    <property type="entry name" value="SANT"/>
    <property type="match status" value="1"/>
</dbReference>
<keyword evidence="2" id="KW-0238">DNA-binding</keyword>
<evidence type="ECO:0000259" key="5">
    <source>
        <dbReference type="PROSITE" id="PS50090"/>
    </source>
</evidence>
<dbReference type="GO" id="GO:0000978">
    <property type="term" value="F:RNA polymerase II cis-regulatory region sequence-specific DNA binding"/>
    <property type="evidence" value="ECO:0007669"/>
    <property type="project" value="TreeGrafter"/>
</dbReference>
<dbReference type="Pfam" id="PF13921">
    <property type="entry name" value="Myb_DNA-bind_6"/>
    <property type="match status" value="3"/>
</dbReference>
<keyword evidence="4" id="KW-0539">Nucleus</keyword>
<feature type="domain" description="HTH myb-type" evidence="7">
    <location>
        <begin position="371"/>
        <end position="426"/>
    </location>
</feature>
<feature type="domain" description="Myb-like" evidence="5">
    <location>
        <begin position="115"/>
        <end position="167"/>
    </location>
</feature>
<feature type="domain" description="Myb-like" evidence="5">
    <location>
        <begin position="65"/>
        <end position="113"/>
    </location>
</feature>
<sequence>MLTTCQRSFLQFTRFIHSQKWLPWEDDLLKKYVQHNGKKWSEIVQHCLPHRSQKQCQIRWVENLNPNIKTGPFSESERQILQKAVAKVGTGHWAEISQAYLPHRTPRRIANEWTGRSRQRVAWTEEEDGLLLEGVERFGLKAWTKIAETYLPHRTRSQVRARYRQHLAPDVIKDAWSEQELDLLLRRTIMYGQEDWNKVAEGIQGRLPEQCQIKWTTEMDPGLNKAAWSKEETRLFWQHLIHAKGQLVKAAQEMPGRSNLSCLQKFNATLRDKELVAFHSDELKRTDTENVYQWRQRIASLVCHWLDQQPTIKLDSKQGLQVYRQGPWDRTEIEQLKAWVDQEGQDWQTISKQMNRSPSQCRVQFEQHLSKQDIKRGFWTAKEDAALLAAVETYGTSDWSQVAAHVPFRTKIQCASRYRRVLRYPQNITGKPLTSAEKLLVWEGYQMFGPNWQAIQMTYLPAQTKPEHIMRWWNHRKPKSKEDLFGRQGWSEEEDKALSFSIQQSTSSEGIDWRSVSNMMQDRSAKQCQKRWEVSLDPSVKRGRWDSEEVLRLIELVQKKKIQTQQGSMWPEVAKALGTNRSEHACRYKYYSMQRKGSRFVT</sequence>
<dbReference type="InterPro" id="IPR051575">
    <property type="entry name" value="Myb-like_DNA-bd"/>
</dbReference>
<accession>A0A9P6XGS1</accession>
<feature type="domain" description="Myb-like" evidence="5">
    <location>
        <begin position="537"/>
        <end position="594"/>
    </location>
</feature>
<reference evidence="8" key="1">
    <citation type="journal article" date="2020" name="Microb. Genom.">
        <title>Genetic diversity of clinical and environmental Mucorales isolates obtained from an investigation of mucormycosis cases among solid organ transplant recipients.</title>
        <authorList>
            <person name="Nguyen M.H."/>
            <person name="Kaul D."/>
            <person name="Muto C."/>
            <person name="Cheng S.J."/>
            <person name="Richter R.A."/>
            <person name="Bruno V.M."/>
            <person name="Liu G."/>
            <person name="Beyhan S."/>
            <person name="Sundermann A.J."/>
            <person name="Mounaud S."/>
            <person name="Pasculle A.W."/>
            <person name="Nierman W.C."/>
            <person name="Driscoll E."/>
            <person name="Cumbie R."/>
            <person name="Clancy C.J."/>
            <person name="Dupont C.L."/>
        </authorList>
    </citation>
    <scope>NUCLEOTIDE SEQUENCE</scope>
    <source>
        <strain evidence="8">GL11</strain>
    </source>
</reference>
<dbReference type="PANTHER" id="PTHR46621">
    <property type="entry name" value="SNRNA-ACTIVATING PROTEIN COMPLEX SUBUNIT 4"/>
    <property type="match status" value="1"/>
</dbReference>
<dbReference type="SUPFAM" id="SSF46689">
    <property type="entry name" value="Homeodomain-like"/>
    <property type="match status" value="8"/>
</dbReference>
<evidence type="ECO:0000256" key="4">
    <source>
        <dbReference type="ARBA" id="ARBA00023242"/>
    </source>
</evidence>
<dbReference type="GO" id="GO:0001006">
    <property type="term" value="F:RNA polymerase III type 3 promoter sequence-specific DNA binding"/>
    <property type="evidence" value="ECO:0007669"/>
    <property type="project" value="TreeGrafter"/>
</dbReference>
<feature type="domain" description="HTH myb-type" evidence="7">
    <location>
        <begin position="115"/>
        <end position="171"/>
    </location>
</feature>
<evidence type="ECO:0000256" key="2">
    <source>
        <dbReference type="ARBA" id="ARBA00023125"/>
    </source>
</evidence>